<proteinExistence type="predicted"/>
<sequence length="85" mass="10206">MNIMENINDNKPYNQVTEALWEFMRRLSVSNECPQFNIDDCRKSLQQKLNISNDVFDRAYEVLKDTDTFKEIKRENNIVTFKLLK</sequence>
<gene>
    <name evidence="1" type="ORF">B5F96_04485</name>
</gene>
<dbReference type="EMBL" id="NFIJ01000003">
    <property type="protein sequence ID" value="OUO06305.1"/>
    <property type="molecule type" value="Genomic_DNA"/>
</dbReference>
<name>A0A9Q5X8Q0_9BACT</name>
<evidence type="ECO:0000313" key="1">
    <source>
        <dbReference type="EMBL" id="OUO06305.1"/>
    </source>
</evidence>
<organism evidence="1 2">
    <name type="scientific">Parabacteroides johnsonii</name>
    <dbReference type="NCBI Taxonomy" id="387661"/>
    <lineage>
        <taxon>Bacteria</taxon>
        <taxon>Pseudomonadati</taxon>
        <taxon>Bacteroidota</taxon>
        <taxon>Bacteroidia</taxon>
        <taxon>Bacteroidales</taxon>
        <taxon>Tannerellaceae</taxon>
        <taxon>Parabacteroides</taxon>
    </lineage>
</organism>
<dbReference type="AlphaFoldDB" id="A0A9Q5X8Q0"/>
<protein>
    <submittedName>
        <fullName evidence="1">Uncharacterized protein</fullName>
    </submittedName>
</protein>
<comment type="caution">
    <text evidence="1">The sequence shown here is derived from an EMBL/GenBank/DDBJ whole genome shotgun (WGS) entry which is preliminary data.</text>
</comment>
<evidence type="ECO:0000313" key="2">
    <source>
        <dbReference type="Proteomes" id="UP000195975"/>
    </source>
</evidence>
<dbReference type="Proteomes" id="UP000195975">
    <property type="component" value="Unassembled WGS sequence"/>
</dbReference>
<accession>A0A9Q5X8Q0</accession>
<reference evidence="2" key="1">
    <citation type="submission" date="2017-04" db="EMBL/GenBank/DDBJ databases">
        <title>Function of individual gut microbiota members based on whole genome sequencing of pure cultures obtained from chicken caecum.</title>
        <authorList>
            <person name="Medvecky M."/>
            <person name="Cejkova D."/>
            <person name="Polansky O."/>
            <person name="Karasova D."/>
            <person name="Kubasova T."/>
            <person name="Cizek A."/>
            <person name="Rychlik I."/>
        </authorList>
    </citation>
    <scope>NUCLEOTIDE SEQUENCE [LARGE SCALE GENOMIC DNA]</scope>
    <source>
        <strain evidence="2">An42</strain>
    </source>
</reference>